<feature type="compositionally biased region" description="Basic residues" evidence="3">
    <location>
        <begin position="1"/>
        <end position="10"/>
    </location>
</feature>
<dbReference type="PROSITE" id="PS50088">
    <property type="entry name" value="ANK_REPEAT"/>
    <property type="match status" value="5"/>
</dbReference>
<keyword evidence="1" id="KW-0677">Repeat</keyword>
<dbReference type="SUPFAM" id="SSF48403">
    <property type="entry name" value="Ankyrin repeat"/>
    <property type="match status" value="2"/>
</dbReference>
<dbReference type="PRINTS" id="PR01415">
    <property type="entry name" value="ANKYRIN"/>
</dbReference>
<accession>W9K2P9</accession>
<dbReference type="InterPro" id="IPR036770">
    <property type="entry name" value="Ankyrin_rpt-contain_sf"/>
</dbReference>
<evidence type="ECO:0000313" key="4">
    <source>
        <dbReference type="EMBL" id="EWZ36205.1"/>
    </source>
</evidence>
<proteinExistence type="predicted"/>
<name>W9K2P9_FUSOX</name>
<dbReference type="EMBL" id="JH717903">
    <property type="protein sequence ID" value="EWZ36205.1"/>
    <property type="molecule type" value="Genomic_DNA"/>
</dbReference>
<dbReference type="Pfam" id="PF12796">
    <property type="entry name" value="Ank_2"/>
    <property type="match status" value="3"/>
</dbReference>
<feature type="region of interest" description="Disordered" evidence="3">
    <location>
        <begin position="1"/>
        <end position="21"/>
    </location>
</feature>
<dbReference type="SMART" id="SM00248">
    <property type="entry name" value="ANK"/>
    <property type="match status" value="8"/>
</dbReference>
<dbReference type="PANTHER" id="PTHR24198:SF165">
    <property type="entry name" value="ANKYRIN REPEAT-CONTAINING PROTEIN-RELATED"/>
    <property type="match status" value="1"/>
</dbReference>
<dbReference type="VEuPathDB" id="FungiDB:FOZG_11946"/>
<organism evidence="4">
    <name type="scientific">Fusarium oxysporum Fo47</name>
    <dbReference type="NCBI Taxonomy" id="660027"/>
    <lineage>
        <taxon>Eukaryota</taxon>
        <taxon>Fungi</taxon>
        <taxon>Dikarya</taxon>
        <taxon>Ascomycota</taxon>
        <taxon>Pezizomycotina</taxon>
        <taxon>Sordariomycetes</taxon>
        <taxon>Hypocreomycetidae</taxon>
        <taxon>Hypocreales</taxon>
        <taxon>Nectriaceae</taxon>
        <taxon>Fusarium</taxon>
        <taxon>Fusarium oxysporum species complex</taxon>
    </lineage>
</organism>
<sequence length="596" mass="65603">MARTKQTARPRPRECASRPASDNSLTLLHGAATKGNLVMLKAMLRKGQSGIEKEDSRGRTPLHCAVINGHLRTVELLLAYNASVKARDNCFFTPLTLAVIHGQLQIFNLLLKNGASVSIICSAGRTLLHYAAKHGRIAIAKVLLEIRVSTKVQDKERRTALDFAVYYQHWDLVKLLLEAGKHQWVSSHPQTQDYDNPRTTTIDDEAVISALKKETETYPRNAVEAAARLGREDLIRRFFNEHGCHPQGSKEKRTSPIYMAVENGHQRCVEMLVSYGADVNDPGWAHMTTLECALQLRHAPIAGTLLGAGASLGLNNGEAHNAENTTVALLAMQEPSVAAELLSHIPSLNALSIWLIGIANSKHVSILQEYFRAVAPSVQKKYVTEDALTSVAKLVKRLIQSPGTVADSTRALTRASTSHSADIRSAVVAALDYDFVGVFFLVCTVEPEILSEVQTSLPHIRDKARRLLPAYINTQTDKDLVTCLSNASYTQHLPLLYDLCLAGRTDEVRMRLQKGDEFVNALGLRNRTPLHAAAQKGHLDIVKLLVHYGADLTAKTSFGSTPDRLAEKNGHSSVATFLKTTWNRRNSRMTESSVSE</sequence>
<evidence type="ECO:0000256" key="3">
    <source>
        <dbReference type="SAM" id="MobiDB-lite"/>
    </source>
</evidence>
<dbReference type="Pfam" id="PF00023">
    <property type="entry name" value="Ank"/>
    <property type="match status" value="1"/>
</dbReference>
<dbReference type="Gene3D" id="1.25.40.20">
    <property type="entry name" value="Ankyrin repeat-containing domain"/>
    <property type="match status" value="3"/>
</dbReference>
<reference evidence="4" key="1">
    <citation type="submission" date="2011-06" db="EMBL/GenBank/DDBJ databases">
        <title>The Genome Sequence of Fusarium oxysporum Fo47.</title>
        <authorList>
            <consortium name="The Broad Institute Genome Sequencing Platform"/>
            <person name="Ma L.-J."/>
            <person name="Gale L.R."/>
            <person name="Schwartz D.C."/>
            <person name="Zhou S."/>
            <person name="Corby-Kistler H."/>
            <person name="Young S.K."/>
            <person name="Zeng Q."/>
            <person name="Gargeya S."/>
            <person name="Fitzgerald M."/>
            <person name="Haas B."/>
            <person name="Abouelleil A."/>
            <person name="Alvarado L."/>
            <person name="Arachchi H.M."/>
            <person name="Berlin A."/>
            <person name="Brown A."/>
            <person name="Chapman S.B."/>
            <person name="Chen Z."/>
            <person name="Dunbar C."/>
            <person name="Freedman E."/>
            <person name="Gearin G."/>
            <person name="Gellesch M."/>
            <person name="Goldberg J."/>
            <person name="Griggs A."/>
            <person name="Gujja S."/>
            <person name="Heiman D."/>
            <person name="Howarth C."/>
            <person name="Larson L."/>
            <person name="Lui A."/>
            <person name="MacDonald P.J.P."/>
            <person name="Mehta T."/>
            <person name="Montmayeur A."/>
            <person name="Murphy C."/>
            <person name="Neiman D."/>
            <person name="Pearson M."/>
            <person name="Priest M."/>
            <person name="Roberts A."/>
            <person name="Saif S."/>
            <person name="Shea T."/>
            <person name="Shenoy N."/>
            <person name="Sisk P."/>
            <person name="Stolte C."/>
            <person name="Sykes S."/>
            <person name="Wortman J."/>
            <person name="Nusbaum C."/>
            <person name="Birren B."/>
        </authorList>
    </citation>
    <scope>NUCLEOTIDE SEQUENCE [LARGE SCALE GENOMIC DNA]</scope>
    <source>
        <strain evidence="4">Fo47</strain>
    </source>
</reference>
<gene>
    <name evidence="4" type="ORF">FOZG_11946</name>
</gene>
<dbReference type="PROSITE" id="PS50297">
    <property type="entry name" value="ANK_REP_REGION"/>
    <property type="match status" value="5"/>
</dbReference>
<dbReference type="InterPro" id="IPR002110">
    <property type="entry name" value="Ankyrin_rpt"/>
</dbReference>
<evidence type="ECO:0000256" key="1">
    <source>
        <dbReference type="ARBA" id="ARBA00022737"/>
    </source>
</evidence>
<dbReference type="Proteomes" id="UP000030766">
    <property type="component" value="Unassembled WGS sequence"/>
</dbReference>
<keyword evidence="2" id="KW-0040">ANK repeat</keyword>
<evidence type="ECO:0000256" key="2">
    <source>
        <dbReference type="ARBA" id="ARBA00023043"/>
    </source>
</evidence>
<dbReference type="AlphaFoldDB" id="W9K2P9"/>
<dbReference type="PANTHER" id="PTHR24198">
    <property type="entry name" value="ANKYRIN REPEAT AND PROTEIN KINASE DOMAIN-CONTAINING PROTEIN"/>
    <property type="match status" value="1"/>
</dbReference>
<reference evidence="4" key="2">
    <citation type="submission" date="2012-06" db="EMBL/GenBank/DDBJ databases">
        <title>Annotation of the Genome Sequence of Fusarium oxysporum Fo47.</title>
        <authorList>
            <consortium name="The Broad Institute Genomics Platform"/>
            <person name="Ma L.-J."/>
            <person name="Corby-Kistler H."/>
            <person name="Broz K."/>
            <person name="Gale L.R."/>
            <person name="Jonkers W."/>
            <person name="O'Donnell K."/>
            <person name="Ploetz R."/>
            <person name="Steinberg C."/>
            <person name="Schwartz D.C."/>
            <person name="VanEtten H."/>
            <person name="Zhou S."/>
            <person name="Young S.K."/>
            <person name="Zeng Q."/>
            <person name="Gargeya S."/>
            <person name="Fitzgerald M."/>
            <person name="Abouelleil A."/>
            <person name="Alvarado L."/>
            <person name="Chapman S.B."/>
            <person name="Gainer-Dewar J."/>
            <person name="Goldberg J."/>
            <person name="Griggs A."/>
            <person name="Gujja S."/>
            <person name="Hansen M."/>
            <person name="Howarth C."/>
            <person name="Imamovic A."/>
            <person name="Ireland A."/>
            <person name="Larimer J."/>
            <person name="McCowan C."/>
            <person name="Murphy C."/>
            <person name="Pearson M."/>
            <person name="Poon T.W."/>
            <person name="Priest M."/>
            <person name="Roberts A."/>
            <person name="Saif S."/>
            <person name="Shea T."/>
            <person name="Sykes S."/>
            <person name="Wortman J."/>
            <person name="Nusbaum C."/>
            <person name="Birren B."/>
        </authorList>
    </citation>
    <scope>NUCLEOTIDE SEQUENCE</scope>
    <source>
        <strain evidence="4">Fo47</strain>
    </source>
</reference>
<protein>
    <submittedName>
        <fullName evidence="4">Uncharacterized protein</fullName>
    </submittedName>
</protein>
<dbReference type="HOGENOM" id="CLU_457854_0_0_1"/>